<comment type="caution">
    <text evidence="14">The sequence shown here is derived from an EMBL/GenBank/DDBJ whole genome shotgun (WGS) entry which is preliminary data.</text>
</comment>
<dbReference type="AlphaFoldDB" id="A0A3A6W632"/>
<reference evidence="14 15" key="1">
    <citation type="submission" date="2018-09" db="EMBL/GenBank/DDBJ databases">
        <title>Genome sequence of Veillonella atypica isolated from periodontal Korean patients.</title>
        <authorList>
            <person name="Lee J.-H."/>
            <person name="Moon J.-H."/>
            <person name="Shin S.-Y."/>
        </authorList>
    </citation>
    <scope>NUCLEOTIDE SEQUENCE [LARGE SCALE GENOMIC DNA]</scope>
    <source>
        <strain evidence="14 15">KHUD_V1</strain>
    </source>
</reference>
<dbReference type="RefSeq" id="WP_207798801.1">
    <property type="nucleotide sequence ID" value="NZ_QXZZ01000010.1"/>
</dbReference>
<feature type="non-terminal residue" evidence="14">
    <location>
        <position position="1"/>
    </location>
</feature>
<evidence type="ECO:0000256" key="8">
    <source>
        <dbReference type="ARBA" id="ARBA00022927"/>
    </source>
</evidence>
<dbReference type="Gene3D" id="6.20.50.100">
    <property type="match status" value="1"/>
</dbReference>
<keyword evidence="9" id="KW-0472">Membrane</keyword>
<dbReference type="Gene3D" id="3.30.1300.30">
    <property type="entry name" value="GSPII I/J protein-like"/>
    <property type="match status" value="1"/>
</dbReference>
<organism evidence="14 15">
    <name type="scientific">Veillonella atypica</name>
    <dbReference type="NCBI Taxonomy" id="39777"/>
    <lineage>
        <taxon>Bacteria</taxon>
        <taxon>Bacillati</taxon>
        <taxon>Bacillota</taxon>
        <taxon>Negativicutes</taxon>
        <taxon>Veillonellales</taxon>
        <taxon>Veillonellaceae</taxon>
        <taxon>Veillonella</taxon>
    </lineage>
</organism>
<dbReference type="InterPro" id="IPR005594">
    <property type="entry name" value="YadA_C"/>
</dbReference>
<protein>
    <submittedName>
        <fullName evidence="14">Tat pathway signal protein</fullName>
    </submittedName>
</protein>
<evidence type="ECO:0000256" key="10">
    <source>
        <dbReference type="ARBA" id="ARBA00023237"/>
    </source>
</evidence>
<gene>
    <name evidence="14" type="ORF">D2965_01760</name>
</gene>
<evidence type="ECO:0000256" key="7">
    <source>
        <dbReference type="ARBA" id="ARBA00022729"/>
    </source>
</evidence>
<dbReference type="Pfam" id="PF05662">
    <property type="entry name" value="YadA_stalk"/>
    <property type="match status" value="2"/>
</dbReference>
<dbReference type="GO" id="GO:0015031">
    <property type="term" value="P:protein transport"/>
    <property type="evidence" value="ECO:0007669"/>
    <property type="project" value="UniProtKB-KW"/>
</dbReference>
<keyword evidence="8" id="KW-0653">Protein transport</keyword>
<dbReference type="GO" id="GO:0009279">
    <property type="term" value="C:cell outer membrane"/>
    <property type="evidence" value="ECO:0007669"/>
    <property type="project" value="UniProtKB-SubCell"/>
</dbReference>
<evidence type="ECO:0000256" key="9">
    <source>
        <dbReference type="ARBA" id="ARBA00023136"/>
    </source>
</evidence>
<evidence type="ECO:0000256" key="1">
    <source>
        <dbReference type="ARBA" id="ARBA00004241"/>
    </source>
</evidence>
<evidence type="ECO:0000256" key="11">
    <source>
        <dbReference type="SAM" id="Coils"/>
    </source>
</evidence>
<evidence type="ECO:0000256" key="2">
    <source>
        <dbReference type="ARBA" id="ARBA00004442"/>
    </source>
</evidence>
<keyword evidence="5" id="KW-1134">Transmembrane beta strand</keyword>
<dbReference type="Proteomes" id="UP000277803">
    <property type="component" value="Unassembled WGS sequence"/>
</dbReference>
<dbReference type="SUPFAM" id="SSF54523">
    <property type="entry name" value="Pili subunits"/>
    <property type="match status" value="1"/>
</dbReference>
<keyword evidence="7" id="KW-0732">Signal</keyword>
<evidence type="ECO:0000313" key="15">
    <source>
        <dbReference type="Proteomes" id="UP000277803"/>
    </source>
</evidence>
<keyword evidence="4" id="KW-0813">Transport</keyword>
<evidence type="ECO:0000313" key="14">
    <source>
        <dbReference type="EMBL" id="RJY51179.1"/>
    </source>
</evidence>
<dbReference type="Pfam" id="PF03895">
    <property type="entry name" value="YadA_anchor"/>
    <property type="match status" value="1"/>
</dbReference>
<comment type="subcellular location">
    <subcellularLocation>
        <location evidence="2">Cell outer membrane</location>
    </subcellularLocation>
    <subcellularLocation>
        <location evidence="1">Cell surface</location>
    </subcellularLocation>
</comment>
<evidence type="ECO:0000256" key="3">
    <source>
        <dbReference type="ARBA" id="ARBA00005848"/>
    </source>
</evidence>
<dbReference type="InterPro" id="IPR045584">
    <property type="entry name" value="Pilin-like"/>
</dbReference>
<dbReference type="CDD" id="cd14686">
    <property type="entry name" value="bZIP"/>
    <property type="match status" value="1"/>
</dbReference>
<feature type="coiled-coil region" evidence="11">
    <location>
        <begin position="715"/>
        <end position="749"/>
    </location>
</feature>
<evidence type="ECO:0000256" key="6">
    <source>
        <dbReference type="ARBA" id="ARBA00022692"/>
    </source>
</evidence>
<dbReference type="EMBL" id="QXZZ01000010">
    <property type="protein sequence ID" value="RJY51179.1"/>
    <property type="molecule type" value="Genomic_DNA"/>
</dbReference>
<dbReference type="Gene3D" id="2.20.70.140">
    <property type="match status" value="1"/>
</dbReference>
<evidence type="ECO:0000259" key="13">
    <source>
        <dbReference type="Pfam" id="PF05662"/>
    </source>
</evidence>
<dbReference type="InterPro" id="IPR008635">
    <property type="entry name" value="Coiled_stalk_dom"/>
</dbReference>
<dbReference type="GO" id="GO:0009986">
    <property type="term" value="C:cell surface"/>
    <property type="evidence" value="ECO:0007669"/>
    <property type="project" value="UniProtKB-SubCell"/>
</dbReference>
<sequence length="752" mass="77152">LKFTGNNESTENKHKLNTLVKVQGEGTKESTAVDPATGKKYVVLSDGTTKFESAKDNIAVEADGTDTLTVKLNKNLKGLNSIQLGGNTIQSNGDTITFTTNGGTTKTVATTDQLWTIQANGTDVPAKSGKVNLVAGDHITITPDAANGKMTISATGFGSMDGFNVKTSAESATVGTHAGDTTQNIKNGKTVDMQAGKNLVVTQTNDGNGNTTVNYALNKDVDLGTNGSLKTGDTTVNKDGVTIANGPSITKTGVDAGDKKITNVADGAVNATSKDAVNGSQLKKYTDAAKTTVEAGDNNVKVETDTTAADGHTNYKVSLKPVVEIGDTHKVKIDGHTGDITGLTNVDLTDPTFATKGRAATEEQLNKVLTEAKKKAVEKVQAGTAAAGDTNIATVAPKAGDTFGAAGATYEVSVSKNAVKDAAKEAVKVTSASPAITVTADTSVAHETTYKVGFDGNQAATQIPLTYKQNGGSARTVKLSDGLNFIDGTNTKARTAADGKVTFDVMGDLTGITSISNAAGGPKMTFGGNSINVTNGDLNMGGNKITNLGKGTATTDAATVGQLTKVTSNNHSVVINKTTDANGAPVYDLAVTGTPGAPAADPRVDMLGEEIGRVGAQGAALSALKPIQYDPLEPTQIMAGYGNYRGNSAVALGVAHYKNESTLIHGGVSWAGGSSHMMANAGVTWKVGNRDSEAAVADRYRKGPISSAYAMQQEMAAMKAQNAGLKGEVSDLKAENEQMKAQIAAMMAKLGL</sequence>
<keyword evidence="10" id="KW-0998">Cell outer membrane</keyword>
<evidence type="ECO:0000256" key="4">
    <source>
        <dbReference type="ARBA" id="ARBA00022448"/>
    </source>
</evidence>
<keyword evidence="6" id="KW-0812">Transmembrane</keyword>
<accession>A0A3A6W632</accession>
<dbReference type="Gene3D" id="6.10.250.2040">
    <property type="match status" value="1"/>
</dbReference>
<feature type="domain" description="Trimeric autotransporter adhesin YadA-like C-terminal membrane anchor" evidence="12">
    <location>
        <begin position="628"/>
        <end position="685"/>
    </location>
</feature>
<feature type="domain" description="Trimeric autotransporter adhesin YadA-like stalk" evidence="13">
    <location>
        <begin position="544"/>
        <end position="584"/>
    </location>
</feature>
<keyword evidence="11" id="KW-0175">Coiled coil</keyword>
<name>A0A3A6W632_9FIRM</name>
<proteinExistence type="inferred from homology"/>
<feature type="domain" description="Trimeric autotransporter adhesin YadA-like stalk" evidence="13">
    <location>
        <begin position="260"/>
        <end position="301"/>
    </location>
</feature>
<comment type="similarity">
    <text evidence="3">Belongs to the autotransporter-2 (AT-2) (TC 1.B.40) family.</text>
</comment>
<evidence type="ECO:0000256" key="5">
    <source>
        <dbReference type="ARBA" id="ARBA00022452"/>
    </source>
</evidence>
<evidence type="ECO:0000259" key="12">
    <source>
        <dbReference type="Pfam" id="PF03895"/>
    </source>
</evidence>